<comment type="caution">
    <text evidence="1">The sequence shown here is derived from an EMBL/GenBank/DDBJ whole genome shotgun (WGS) entry which is preliminary data.</text>
</comment>
<protein>
    <submittedName>
        <fullName evidence="1">Uncharacterized protein</fullName>
    </submittedName>
</protein>
<keyword evidence="2" id="KW-1185">Reference proteome</keyword>
<name>A0A6A1VRJ0_9ROSI</name>
<accession>A0A6A1VRJ0</accession>
<dbReference type="AlphaFoldDB" id="A0A6A1VRJ0"/>
<proteinExistence type="predicted"/>
<evidence type="ECO:0000313" key="2">
    <source>
        <dbReference type="Proteomes" id="UP000516437"/>
    </source>
</evidence>
<gene>
    <name evidence="1" type="ORF">CJ030_MR4G010566</name>
</gene>
<dbReference type="Proteomes" id="UP000516437">
    <property type="component" value="Chromosome 4"/>
</dbReference>
<dbReference type="EMBL" id="RXIC02000022">
    <property type="protein sequence ID" value="KAB1215423.1"/>
    <property type="molecule type" value="Genomic_DNA"/>
</dbReference>
<organism evidence="1 2">
    <name type="scientific">Morella rubra</name>
    <name type="common">Chinese bayberry</name>
    <dbReference type="NCBI Taxonomy" id="262757"/>
    <lineage>
        <taxon>Eukaryota</taxon>
        <taxon>Viridiplantae</taxon>
        <taxon>Streptophyta</taxon>
        <taxon>Embryophyta</taxon>
        <taxon>Tracheophyta</taxon>
        <taxon>Spermatophyta</taxon>
        <taxon>Magnoliopsida</taxon>
        <taxon>eudicotyledons</taxon>
        <taxon>Gunneridae</taxon>
        <taxon>Pentapetalae</taxon>
        <taxon>rosids</taxon>
        <taxon>fabids</taxon>
        <taxon>Fagales</taxon>
        <taxon>Myricaceae</taxon>
        <taxon>Morella</taxon>
    </lineage>
</organism>
<reference evidence="1 2" key="1">
    <citation type="journal article" date="2019" name="Plant Biotechnol. J.">
        <title>The red bayberry genome and genetic basis of sex determination.</title>
        <authorList>
            <person name="Jia H.M."/>
            <person name="Jia H.J."/>
            <person name="Cai Q.L."/>
            <person name="Wang Y."/>
            <person name="Zhao H.B."/>
            <person name="Yang W.F."/>
            <person name="Wang G.Y."/>
            <person name="Li Y.H."/>
            <person name="Zhan D.L."/>
            <person name="Shen Y.T."/>
            <person name="Niu Q.F."/>
            <person name="Chang L."/>
            <person name="Qiu J."/>
            <person name="Zhao L."/>
            <person name="Xie H.B."/>
            <person name="Fu W.Y."/>
            <person name="Jin J."/>
            <person name="Li X.W."/>
            <person name="Jiao Y."/>
            <person name="Zhou C.C."/>
            <person name="Tu T."/>
            <person name="Chai C.Y."/>
            <person name="Gao J.L."/>
            <person name="Fan L.J."/>
            <person name="van de Weg E."/>
            <person name="Wang J.Y."/>
            <person name="Gao Z.S."/>
        </authorList>
    </citation>
    <scope>NUCLEOTIDE SEQUENCE [LARGE SCALE GENOMIC DNA]</scope>
    <source>
        <tissue evidence="1">Leaves</tissue>
    </source>
</reference>
<evidence type="ECO:0000313" key="1">
    <source>
        <dbReference type="EMBL" id="KAB1215423.1"/>
    </source>
</evidence>
<sequence length="165" mass="17801">MANVGGTSSGAASSRIPKYCFPRGTCFRLPFAEETPYTRGFKGIPRMFRPISGVRTEVTNPEVRDIPKVGIHSFNLVPVGPSSVHGGTPLSIGDLVGTLSLFPTPTFDLPETLVADYLETCDKGLLDASSSPQTMVVLSNSSSSCESDLLEAEVDLRFRQMCFHL</sequence>